<feature type="compositionally biased region" description="Low complexity" evidence="1">
    <location>
        <begin position="244"/>
        <end position="279"/>
    </location>
</feature>
<evidence type="ECO:0000313" key="3">
    <source>
        <dbReference type="Proteomes" id="UP000199607"/>
    </source>
</evidence>
<name>A0A1I4B7N3_9EURY</name>
<accession>A0A1I4B7N3</accession>
<evidence type="ECO:0008006" key="4">
    <source>
        <dbReference type="Google" id="ProtNLM"/>
    </source>
</evidence>
<dbReference type="AlphaFoldDB" id="A0A1I4B7N3"/>
<feature type="region of interest" description="Disordered" evidence="1">
    <location>
        <begin position="232"/>
        <end position="304"/>
    </location>
</feature>
<gene>
    <name evidence="2" type="ORF">SAMN04487950_0379</name>
</gene>
<sequence length="330" mass="35013">MGHHPARSRLALVVALVLLCSTLSFGVAAQSQYSLTVDGGIDTPDKTVTVEGQSFDVSETVRVEPGDEIAVETSGPTDKQYRVNLLNKKNQIAAYNNTLSGEESFSFETEGLTPGSYVVAVYGADGNYKMIQPVVVSGYDVSTDVDNTVEEDSESTITVDVEPKQNAPELESVKVMVSNDDDDIRTLTASETDDGTYTATTTFETSGEFDVFATVRGTDTFNGEKEILGISDVQSITVDDDSSDSSGSDDSSGDSNTETPTMTTTATMTATQPAETTEPSDASPTDSPETTESAQTPAPTTTNTTSPLHAVQLLLFVLVVVGSVYQLRNQ</sequence>
<organism evidence="2 3">
    <name type="scientific">Halogranum rubrum</name>
    <dbReference type="NCBI Taxonomy" id="553466"/>
    <lineage>
        <taxon>Archaea</taxon>
        <taxon>Methanobacteriati</taxon>
        <taxon>Methanobacteriota</taxon>
        <taxon>Stenosarchaea group</taxon>
        <taxon>Halobacteria</taxon>
        <taxon>Halobacteriales</taxon>
        <taxon>Haloferacaceae</taxon>
    </lineage>
</organism>
<feature type="compositionally biased region" description="Polar residues" evidence="1">
    <location>
        <begin position="280"/>
        <end position="295"/>
    </location>
</feature>
<reference evidence="3" key="1">
    <citation type="submission" date="2016-10" db="EMBL/GenBank/DDBJ databases">
        <authorList>
            <person name="Varghese N."/>
            <person name="Submissions S."/>
        </authorList>
    </citation>
    <scope>NUCLEOTIDE SEQUENCE [LARGE SCALE GENOMIC DNA]</scope>
    <source>
        <strain evidence="3">CGMCC 1.7738</strain>
    </source>
</reference>
<keyword evidence="3" id="KW-1185">Reference proteome</keyword>
<evidence type="ECO:0000256" key="1">
    <source>
        <dbReference type="SAM" id="MobiDB-lite"/>
    </source>
</evidence>
<dbReference type="Proteomes" id="UP000199607">
    <property type="component" value="Unassembled WGS sequence"/>
</dbReference>
<dbReference type="STRING" id="553466.SAMN04487950_0379"/>
<dbReference type="EMBL" id="FOTC01000001">
    <property type="protein sequence ID" value="SFK64932.1"/>
    <property type="molecule type" value="Genomic_DNA"/>
</dbReference>
<protein>
    <recommendedName>
        <fullName evidence="4">Cell surface glycoprotein</fullName>
    </recommendedName>
</protein>
<evidence type="ECO:0000313" key="2">
    <source>
        <dbReference type="EMBL" id="SFK64932.1"/>
    </source>
</evidence>
<proteinExistence type="predicted"/>